<dbReference type="InterPro" id="IPR029069">
    <property type="entry name" value="HotDog_dom_sf"/>
</dbReference>
<feature type="domain" description="MaoC-like" evidence="2">
    <location>
        <begin position="181"/>
        <end position="257"/>
    </location>
</feature>
<evidence type="ECO:0000313" key="4">
    <source>
        <dbReference type="Proteomes" id="UP000248330"/>
    </source>
</evidence>
<accession>A0A318EEE4</accession>
<dbReference type="PANTHER" id="PTHR43841:SF1">
    <property type="entry name" value="3-HYDROXYACYL-THIOESTER DEHYDRATASE X"/>
    <property type="match status" value="1"/>
</dbReference>
<dbReference type="Proteomes" id="UP000248330">
    <property type="component" value="Unassembled WGS sequence"/>
</dbReference>
<protein>
    <submittedName>
        <fullName evidence="3">MaoC dehydratase-like protein</fullName>
    </submittedName>
</protein>
<gene>
    <name evidence="3" type="ORF">C8D93_104257</name>
</gene>
<reference evidence="3 4" key="1">
    <citation type="submission" date="2018-04" db="EMBL/GenBank/DDBJ databases">
        <title>Genomic Encyclopedia of Type Strains, Phase IV (KMG-IV): sequencing the most valuable type-strain genomes for metagenomic binning, comparative biology and taxonomic classification.</title>
        <authorList>
            <person name="Goeker M."/>
        </authorList>
    </citation>
    <scope>NUCLEOTIDE SEQUENCE [LARGE SCALE GENOMIC DNA]</scope>
    <source>
        <strain evidence="3 4">DSM 104150</strain>
    </source>
</reference>
<evidence type="ECO:0000256" key="1">
    <source>
        <dbReference type="SAM" id="MobiDB-lite"/>
    </source>
</evidence>
<organism evidence="3 4">
    <name type="scientific">Sinimarinibacterium flocculans</name>
    <dbReference type="NCBI Taxonomy" id="985250"/>
    <lineage>
        <taxon>Bacteria</taxon>
        <taxon>Pseudomonadati</taxon>
        <taxon>Pseudomonadota</taxon>
        <taxon>Gammaproteobacteria</taxon>
        <taxon>Nevskiales</taxon>
        <taxon>Nevskiaceae</taxon>
        <taxon>Sinimarinibacterium</taxon>
    </lineage>
</organism>
<dbReference type="EMBL" id="QICN01000004">
    <property type="protein sequence ID" value="PXV68559.1"/>
    <property type="molecule type" value="Genomic_DNA"/>
</dbReference>
<sequence length="283" mass="31138">MTEVLPRIPDAGRLYLKAAGTLTKKPRGEPALPPLEVRVEDVGVDAGHLADYAAICGFDEIEHLPITFPHVMAGALHLHLLTQKRFPFPLLGLVHIRNDIRQHRPLTADTRFSLGARIGEARAVRQGIEFDVMTEATADGETVWSETSTMLHRRPAPKTAAGPRPQAPATPLAEYRSFAAPDDIGRRYAKVGRDYNPIHLAPWTAKLFGFKRHIAHGMWSAARCAAALERELGRPPEALSVQFRQPLFLPGKVALKLLRGDGGIDFSLLSARSDKTHLTGVLR</sequence>
<keyword evidence="4" id="KW-1185">Reference proteome</keyword>
<dbReference type="RefSeq" id="WP_110265047.1">
    <property type="nucleotide sequence ID" value="NZ_CAKZQT010000014.1"/>
</dbReference>
<proteinExistence type="predicted"/>
<evidence type="ECO:0000259" key="2">
    <source>
        <dbReference type="Pfam" id="PF01575"/>
    </source>
</evidence>
<dbReference type="InterPro" id="IPR002539">
    <property type="entry name" value="MaoC-like_dom"/>
</dbReference>
<name>A0A318EEE4_9GAMM</name>
<dbReference type="SUPFAM" id="SSF54637">
    <property type="entry name" value="Thioesterase/thiol ester dehydrase-isomerase"/>
    <property type="match status" value="2"/>
</dbReference>
<feature type="region of interest" description="Disordered" evidence="1">
    <location>
        <begin position="147"/>
        <end position="171"/>
    </location>
</feature>
<dbReference type="PANTHER" id="PTHR43841">
    <property type="entry name" value="3-HYDROXYACYL-THIOESTER DEHYDRATASE HTDX-RELATED"/>
    <property type="match status" value="1"/>
</dbReference>
<comment type="caution">
    <text evidence="3">The sequence shown here is derived from an EMBL/GenBank/DDBJ whole genome shotgun (WGS) entry which is preliminary data.</text>
</comment>
<dbReference type="OrthoDB" id="9774179at2"/>
<dbReference type="Pfam" id="PF01575">
    <property type="entry name" value="MaoC_dehydratas"/>
    <property type="match status" value="1"/>
</dbReference>
<dbReference type="AlphaFoldDB" id="A0A318EEE4"/>
<evidence type="ECO:0000313" key="3">
    <source>
        <dbReference type="EMBL" id="PXV68559.1"/>
    </source>
</evidence>
<dbReference type="Gene3D" id="3.10.129.10">
    <property type="entry name" value="Hotdog Thioesterase"/>
    <property type="match status" value="1"/>
</dbReference>